<evidence type="ECO:0000256" key="1">
    <source>
        <dbReference type="ARBA" id="ARBA00004606"/>
    </source>
</evidence>
<keyword evidence="9" id="KW-0735">Signal-anchor</keyword>
<keyword evidence="6" id="KW-0808">Transferase</keyword>
<feature type="domain" description="Fringe-like glycosyltransferase" evidence="12">
    <location>
        <begin position="421"/>
        <end position="580"/>
    </location>
</feature>
<dbReference type="PANTHER" id="PTHR23033:SF14">
    <property type="entry name" value="GLYCOPROTEIN-N-ACETYLGALACTOSAMINE 3-BETA-GALACTOSYLTRANSFERASE 1-RELATED"/>
    <property type="match status" value="1"/>
</dbReference>
<keyword evidence="8" id="KW-0547">Nucleotide-binding</keyword>
<dbReference type="GO" id="GO:0000166">
    <property type="term" value="F:nucleotide binding"/>
    <property type="evidence" value="ECO:0007669"/>
    <property type="project" value="UniProtKB-KW"/>
</dbReference>
<keyword evidence="10" id="KW-1133">Transmembrane helix</keyword>
<comment type="similarity">
    <text evidence="3">Belongs to the glycosyltransferase 31 family. Beta3-Gal-T subfamily.</text>
</comment>
<gene>
    <name evidence="13" type="ORF">AWZ03_011932</name>
</gene>
<dbReference type="Pfam" id="PF02434">
    <property type="entry name" value="Fringe"/>
    <property type="match status" value="1"/>
</dbReference>
<evidence type="ECO:0000256" key="10">
    <source>
        <dbReference type="ARBA" id="ARBA00022989"/>
    </source>
</evidence>
<evidence type="ECO:0000256" key="3">
    <source>
        <dbReference type="ARBA" id="ARBA00006462"/>
    </source>
</evidence>
<dbReference type="GO" id="GO:0016020">
    <property type="term" value="C:membrane"/>
    <property type="evidence" value="ECO:0007669"/>
    <property type="project" value="UniProtKB-SubCell"/>
</dbReference>
<dbReference type="Gene3D" id="3.90.550.50">
    <property type="match status" value="2"/>
</dbReference>
<feature type="non-terminal residue" evidence="13">
    <location>
        <position position="1"/>
    </location>
</feature>
<dbReference type="EC" id="2.4.1.122" evidence="4"/>
<dbReference type="InterPro" id="IPR026050">
    <property type="entry name" value="C1GALT1/C1GALT1_chp1"/>
</dbReference>
<keyword evidence="7" id="KW-0812">Transmembrane</keyword>
<dbReference type="EMBL" id="LSRL02000323">
    <property type="protein sequence ID" value="TDG41652.1"/>
    <property type="molecule type" value="Genomic_DNA"/>
</dbReference>
<dbReference type="OrthoDB" id="414175at2759"/>
<keyword evidence="14" id="KW-1185">Reference proteome</keyword>
<proteinExistence type="inferred from homology"/>
<evidence type="ECO:0000256" key="9">
    <source>
        <dbReference type="ARBA" id="ARBA00022968"/>
    </source>
</evidence>
<evidence type="ECO:0000256" key="6">
    <source>
        <dbReference type="ARBA" id="ARBA00022679"/>
    </source>
</evidence>
<accession>A0A484B091</accession>
<dbReference type="UniPathway" id="UPA00378"/>
<evidence type="ECO:0000313" key="14">
    <source>
        <dbReference type="Proteomes" id="UP000295192"/>
    </source>
</evidence>
<comment type="pathway">
    <text evidence="2">Protein modification; protein glycosylation.</text>
</comment>
<organism evidence="13 14">
    <name type="scientific">Drosophila navojoa</name>
    <name type="common">Fruit fly</name>
    <dbReference type="NCBI Taxonomy" id="7232"/>
    <lineage>
        <taxon>Eukaryota</taxon>
        <taxon>Metazoa</taxon>
        <taxon>Ecdysozoa</taxon>
        <taxon>Arthropoda</taxon>
        <taxon>Hexapoda</taxon>
        <taxon>Insecta</taxon>
        <taxon>Pterygota</taxon>
        <taxon>Neoptera</taxon>
        <taxon>Endopterygota</taxon>
        <taxon>Diptera</taxon>
        <taxon>Brachycera</taxon>
        <taxon>Muscomorpha</taxon>
        <taxon>Ephydroidea</taxon>
        <taxon>Drosophilidae</taxon>
        <taxon>Drosophila</taxon>
    </lineage>
</organism>
<evidence type="ECO:0000256" key="11">
    <source>
        <dbReference type="ARBA" id="ARBA00023136"/>
    </source>
</evidence>
<dbReference type="InterPro" id="IPR003378">
    <property type="entry name" value="Fringe-like_glycosylTrfase"/>
</dbReference>
<keyword evidence="5" id="KW-0328">Glycosyltransferase</keyword>
<evidence type="ECO:0000259" key="12">
    <source>
        <dbReference type="Pfam" id="PF02434"/>
    </source>
</evidence>
<dbReference type="STRING" id="7232.A0A484B091"/>
<dbReference type="PANTHER" id="PTHR23033">
    <property type="entry name" value="BETA1,3-GALACTOSYLTRANSFERASE"/>
    <property type="match status" value="1"/>
</dbReference>
<dbReference type="Proteomes" id="UP000295192">
    <property type="component" value="Unassembled WGS sequence"/>
</dbReference>
<dbReference type="AlphaFoldDB" id="A0A484B091"/>
<comment type="caution">
    <text evidence="13">The sequence shown here is derived from an EMBL/GenBank/DDBJ whole genome shotgun (WGS) entry which is preliminary data.</text>
</comment>
<protein>
    <recommendedName>
        <fullName evidence="4">N-acetylgalactosaminide beta-1,3-galactosyltransferase</fullName>
        <ecNumber evidence="4">2.4.1.122</ecNumber>
    </recommendedName>
</protein>
<dbReference type="GO" id="GO:0016263">
    <property type="term" value="F:glycoprotein-N-acetylgalactosamine 3-beta-galactosyltransferase activity"/>
    <property type="evidence" value="ECO:0007669"/>
    <property type="project" value="UniProtKB-EC"/>
</dbReference>
<evidence type="ECO:0000313" key="13">
    <source>
        <dbReference type="EMBL" id="TDG41652.1"/>
    </source>
</evidence>
<comment type="subcellular location">
    <subcellularLocation>
        <location evidence="1">Membrane</location>
        <topology evidence="1">Single-pass type II membrane protein</topology>
    </subcellularLocation>
</comment>
<evidence type="ECO:0000256" key="2">
    <source>
        <dbReference type="ARBA" id="ARBA00004922"/>
    </source>
</evidence>
<keyword evidence="11" id="KW-0472">Membrane</keyword>
<sequence length="672" mass="78920">GYVLSREAVRRFVVEALPDHKLCQQDNSGAEDVELGKCLENLNVTAGDSRDVNGRGRMFPLRPEKILIPDKSPNFWYWSYIYYKTDDGLNCCSDNAISFHYVPPNVMYALDYLIYHLKPFGVLRREPLPGKLKNYLLPPYKENIRDVNVGNRNEMWDNHSIANELYHKVRIHCLLHLTNDRERLKAKHIQKTWGTRCNRMYISEVSNVNKAYRRIARTQYEDLDWLLHVHVDSYVIMENLRYKLASYRPERMIYFSASHAAYPYAHVSLKDTTDYIFSRSALQEMLRASNDDDYLANMEQGPNEQLFPFEVPAEILPFTLRRYFWNWPFIYRAVYSGQGFNSNMEMPIILPYVDLDQIYVLEFMLYHLRPYGHVNGMPALPAESVMQQPALPVKDKVKIRLYREVRILCMVFSYPHKYEQVVRTLRKTWARHCNKLIVFSTQMPKHQGFGAADTIALNVTEGYNHLWGKTKAAFRHVYTHHLHEADWFYKVDDDTYAILENMRFMLINHHADEPIYFGCNFQAEHRGPTYMSGGAGYVLSNEAVRRLVENGIYGSQCNPDSIGTEDYEMGVCLNKLNVTAGDSRDKFNRYRFLPVGLPKMLVPGIIDKQFWLYHYVYFVLKEGIECCSSYIIAIHYVVYYQMYIFEYFLYQMRPYGIILGHEPLANRSLNGI</sequence>
<reference evidence="13 14" key="1">
    <citation type="journal article" date="2019" name="J. Hered.">
        <title>An Improved Genome Assembly for Drosophila navojoa, the Basal Species in the mojavensis Cluster.</title>
        <authorList>
            <person name="Vanderlinde T."/>
            <person name="Dupim E.G."/>
            <person name="Nazario-Yepiz N.O."/>
            <person name="Carvalho A.B."/>
        </authorList>
    </citation>
    <scope>NUCLEOTIDE SEQUENCE [LARGE SCALE GENOMIC DNA]</scope>
    <source>
        <strain evidence="13">Navoj_Jal97</strain>
        <tissue evidence="13">Whole organism</tissue>
    </source>
</reference>
<evidence type="ECO:0000256" key="8">
    <source>
        <dbReference type="ARBA" id="ARBA00022741"/>
    </source>
</evidence>
<evidence type="ECO:0000256" key="7">
    <source>
        <dbReference type="ARBA" id="ARBA00022692"/>
    </source>
</evidence>
<evidence type="ECO:0000256" key="5">
    <source>
        <dbReference type="ARBA" id="ARBA00022676"/>
    </source>
</evidence>
<name>A0A484B091_DRONA</name>
<evidence type="ECO:0000256" key="4">
    <source>
        <dbReference type="ARBA" id="ARBA00012557"/>
    </source>
</evidence>
<dbReference type="OMA" id="HLRPYGH"/>